<comment type="caution">
    <text evidence="1">The sequence shown here is derived from an EMBL/GenBank/DDBJ whole genome shotgun (WGS) entry which is preliminary data.</text>
</comment>
<protein>
    <submittedName>
        <fullName evidence="1">Uncharacterized protein</fullName>
    </submittedName>
</protein>
<evidence type="ECO:0000313" key="2">
    <source>
        <dbReference type="Proteomes" id="UP000019141"/>
    </source>
</evidence>
<accession>W4LN34</accession>
<proteinExistence type="predicted"/>
<reference evidence="1 2" key="1">
    <citation type="journal article" date="2014" name="Nature">
        <title>An environmental bacterial taxon with a large and distinct metabolic repertoire.</title>
        <authorList>
            <person name="Wilson M.C."/>
            <person name="Mori T."/>
            <person name="Ruckert C."/>
            <person name="Uria A.R."/>
            <person name="Helf M.J."/>
            <person name="Takada K."/>
            <person name="Gernert C."/>
            <person name="Steffens U.A."/>
            <person name="Heycke N."/>
            <person name="Schmitt S."/>
            <person name="Rinke C."/>
            <person name="Helfrich E.J."/>
            <person name="Brachmann A.O."/>
            <person name="Gurgui C."/>
            <person name="Wakimoto T."/>
            <person name="Kracht M."/>
            <person name="Crusemann M."/>
            <person name="Hentschel U."/>
            <person name="Abe I."/>
            <person name="Matsunaga S."/>
            <person name="Kalinowski J."/>
            <person name="Takeyama H."/>
            <person name="Piel J."/>
        </authorList>
    </citation>
    <scope>NUCLEOTIDE SEQUENCE [LARGE SCALE GENOMIC DNA]</scope>
    <source>
        <strain evidence="2">TSY1</strain>
    </source>
</reference>
<dbReference type="EMBL" id="AZHW01000452">
    <property type="protein sequence ID" value="ETW99382.1"/>
    <property type="molecule type" value="Genomic_DNA"/>
</dbReference>
<evidence type="ECO:0000313" key="1">
    <source>
        <dbReference type="EMBL" id="ETW99382.1"/>
    </source>
</evidence>
<sequence>MEFNGGIASELNSQGLGPLATASAGPLINRTDGQFFDNANYPLTLAMLDIQLYQSIAGWADKLGFVINAFNVTNLQTSSFTCP</sequence>
<organism evidence="1 2">
    <name type="scientific">Entotheonella factor</name>
    <dbReference type="NCBI Taxonomy" id="1429438"/>
    <lineage>
        <taxon>Bacteria</taxon>
        <taxon>Pseudomonadati</taxon>
        <taxon>Nitrospinota/Tectimicrobiota group</taxon>
        <taxon>Candidatus Tectimicrobiota</taxon>
        <taxon>Candidatus Entotheonellia</taxon>
        <taxon>Candidatus Entotheonellales</taxon>
        <taxon>Candidatus Entotheonellaceae</taxon>
        <taxon>Candidatus Entotheonella</taxon>
    </lineage>
</organism>
<dbReference type="AlphaFoldDB" id="W4LN34"/>
<name>W4LN34_ENTF1</name>
<dbReference type="HOGENOM" id="CLU_2536322_0_0_7"/>
<dbReference type="Proteomes" id="UP000019141">
    <property type="component" value="Unassembled WGS sequence"/>
</dbReference>
<keyword evidence="2" id="KW-1185">Reference proteome</keyword>
<gene>
    <name evidence="1" type="ORF">ETSY1_15235</name>
</gene>